<dbReference type="PANTHER" id="PTHR11608:SF0">
    <property type="entry name" value="BIFUNCTIONAL PROTEIN PYRR"/>
    <property type="match status" value="1"/>
</dbReference>
<evidence type="ECO:0000256" key="12">
    <source>
        <dbReference type="ARBA" id="ARBA00056901"/>
    </source>
</evidence>
<sequence>MFILNQQNSIANTYLAEIRNVEVQHDRLRFRKNIERLGELLAYEISKSLSFKQTSITTPLKDTSINLISDQPILISVLRAAMPFYQGFLNIYDHADSGFIGAYRTEEVKGGAEIEISLLYQAAPNIDGKEVILIDPMLATGKSFLKSIENLQKNGLPKMIHIASVIAAPEGVAYLEQNIKLPYKLWTCALDEKLNSNSYIVPGLGDAGDLAFGEKL</sequence>
<evidence type="ECO:0000259" key="15">
    <source>
        <dbReference type="Pfam" id="PF14681"/>
    </source>
</evidence>
<evidence type="ECO:0000256" key="11">
    <source>
        <dbReference type="ARBA" id="ARBA00052919"/>
    </source>
</evidence>
<dbReference type="EC" id="2.4.2.9" evidence="4"/>
<keyword evidence="9" id="KW-0342">GTP-binding</keyword>
<dbReference type="CDD" id="cd06223">
    <property type="entry name" value="PRTases_typeI"/>
    <property type="match status" value="1"/>
</dbReference>
<comment type="similarity">
    <text evidence="3">Belongs to the UPRTase family.</text>
</comment>
<dbReference type="GO" id="GO:0005525">
    <property type="term" value="F:GTP binding"/>
    <property type="evidence" value="ECO:0007669"/>
    <property type="project" value="UniProtKB-KW"/>
</dbReference>
<evidence type="ECO:0000256" key="14">
    <source>
        <dbReference type="ARBA" id="ARBA00079807"/>
    </source>
</evidence>
<evidence type="ECO:0000313" key="17">
    <source>
        <dbReference type="Proteomes" id="UP000186026"/>
    </source>
</evidence>
<evidence type="ECO:0000256" key="13">
    <source>
        <dbReference type="ARBA" id="ARBA00072146"/>
    </source>
</evidence>
<name>A0A1N7M1L4_9BACT</name>
<dbReference type="RefSeq" id="WP_076499965.1">
    <property type="nucleotide sequence ID" value="NZ_FTOP01000005.1"/>
</dbReference>
<dbReference type="STRING" id="529505.SAMN05421761_10511"/>
<keyword evidence="5" id="KW-0021">Allosteric enzyme</keyword>
<keyword evidence="17" id="KW-1185">Reference proteome</keyword>
<keyword evidence="7 16" id="KW-0808">Transferase</keyword>
<dbReference type="InterPro" id="IPR000836">
    <property type="entry name" value="PRTase_dom"/>
</dbReference>
<evidence type="ECO:0000256" key="4">
    <source>
        <dbReference type="ARBA" id="ARBA00011894"/>
    </source>
</evidence>
<dbReference type="Proteomes" id="UP000186026">
    <property type="component" value="Unassembled WGS sequence"/>
</dbReference>
<dbReference type="OrthoDB" id="9781675at2"/>
<protein>
    <recommendedName>
        <fullName evidence="13">Uracil phosphoribosyltransferase</fullName>
        <ecNumber evidence="4">2.4.2.9</ecNumber>
    </recommendedName>
    <alternativeName>
        <fullName evidence="10">UMP pyrophosphorylase</fullName>
    </alternativeName>
    <alternativeName>
        <fullName evidence="14">UPRTase</fullName>
    </alternativeName>
</protein>
<evidence type="ECO:0000256" key="6">
    <source>
        <dbReference type="ARBA" id="ARBA00022676"/>
    </source>
</evidence>
<gene>
    <name evidence="16" type="ORF">SAMN05421761_10511</name>
</gene>
<dbReference type="FunFam" id="3.40.50.2020:FF:000023">
    <property type="entry name" value="Probable uracil phosphoribosyltransferase"/>
    <property type="match status" value="1"/>
</dbReference>
<evidence type="ECO:0000256" key="7">
    <source>
        <dbReference type="ARBA" id="ARBA00022679"/>
    </source>
</evidence>
<dbReference type="GO" id="GO:0004845">
    <property type="term" value="F:uracil phosphoribosyltransferase activity"/>
    <property type="evidence" value="ECO:0007669"/>
    <property type="project" value="UniProtKB-EC"/>
</dbReference>
<dbReference type="NCBIfam" id="NF001097">
    <property type="entry name" value="PRK00129.1"/>
    <property type="match status" value="1"/>
</dbReference>
<accession>A0A1N7M1L4</accession>
<dbReference type="InterPro" id="IPR050137">
    <property type="entry name" value="PyrR_bifunctional"/>
</dbReference>
<evidence type="ECO:0000256" key="1">
    <source>
        <dbReference type="ARBA" id="ARBA00001946"/>
    </source>
</evidence>
<comment type="function">
    <text evidence="12">Catalyzes the conversion of uracil and 5-phospho-alpha-D-ribose 1-diphosphate (PRPP) to UMP and diphosphate.</text>
</comment>
<dbReference type="EMBL" id="FTOP01000005">
    <property type="protein sequence ID" value="SIS79996.1"/>
    <property type="molecule type" value="Genomic_DNA"/>
</dbReference>
<comment type="cofactor">
    <cofactor evidence="1">
        <name>Mg(2+)</name>
        <dbReference type="ChEBI" id="CHEBI:18420"/>
    </cofactor>
</comment>
<evidence type="ECO:0000256" key="9">
    <source>
        <dbReference type="ARBA" id="ARBA00023134"/>
    </source>
</evidence>
<reference evidence="17" key="1">
    <citation type="submission" date="2017-01" db="EMBL/GenBank/DDBJ databases">
        <authorList>
            <person name="Varghese N."/>
            <person name="Submissions S."/>
        </authorList>
    </citation>
    <scope>NUCLEOTIDE SEQUENCE [LARGE SCALE GENOMIC DNA]</scope>
    <source>
        <strain evidence="17">DSM 46698</strain>
    </source>
</reference>
<evidence type="ECO:0000313" key="16">
    <source>
        <dbReference type="EMBL" id="SIS79996.1"/>
    </source>
</evidence>
<keyword evidence="8" id="KW-0547">Nucleotide-binding</keyword>
<dbReference type="InterPro" id="IPR029057">
    <property type="entry name" value="PRTase-like"/>
</dbReference>
<organism evidence="16 17">
    <name type="scientific">Belliella pelovolcani</name>
    <dbReference type="NCBI Taxonomy" id="529505"/>
    <lineage>
        <taxon>Bacteria</taxon>
        <taxon>Pseudomonadati</taxon>
        <taxon>Bacteroidota</taxon>
        <taxon>Cytophagia</taxon>
        <taxon>Cytophagales</taxon>
        <taxon>Cyclobacteriaceae</taxon>
        <taxon>Belliella</taxon>
    </lineage>
</organism>
<evidence type="ECO:0000256" key="5">
    <source>
        <dbReference type="ARBA" id="ARBA00022533"/>
    </source>
</evidence>
<dbReference type="AlphaFoldDB" id="A0A1N7M1L4"/>
<comment type="catalytic activity">
    <reaction evidence="11">
        <text>UMP + diphosphate = 5-phospho-alpha-D-ribose 1-diphosphate + uracil</text>
        <dbReference type="Rhea" id="RHEA:13017"/>
        <dbReference type="ChEBI" id="CHEBI:17568"/>
        <dbReference type="ChEBI" id="CHEBI:33019"/>
        <dbReference type="ChEBI" id="CHEBI:57865"/>
        <dbReference type="ChEBI" id="CHEBI:58017"/>
        <dbReference type="EC" id="2.4.2.9"/>
    </reaction>
</comment>
<proteinExistence type="inferred from homology"/>
<comment type="pathway">
    <text evidence="2">Pyrimidine metabolism; UMP biosynthesis via salvage pathway; UMP from uracil: step 1/1.</text>
</comment>
<dbReference type="PANTHER" id="PTHR11608">
    <property type="entry name" value="BIFUNCTIONAL PROTEIN PYRR"/>
    <property type="match status" value="1"/>
</dbReference>
<evidence type="ECO:0000256" key="8">
    <source>
        <dbReference type="ARBA" id="ARBA00022741"/>
    </source>
</evidence>
<feature type="domain" description="Phosphoribosyltransferase" evidence="15">
    <location>
        <begin position="8"/>
        <end position="213"/>
    </location>
</feature>
<dbReference type="Pfam" id="PF14681">
    <property type="entry name" value="UPRTase"/>
    <property type="match status" value="1"/>
</dbReference>
<keyword evidence="6 16" id="KW-0328">Glycosyltransferase</keyword>
<evidence type="ECO:0000256" key="10">
    <source>
        <dbReference type="ARBA" id="ARBA00031082"/>
    </source>
</evidence>
<evidence type="ECO:0000256" key="2">
    <source>
        <dbReference type="ARBA" id="ARBA00005180"/>
    </source>
</evidence>
<evidence type="ECO:0000256" key="3">
    <source>
        <dbReference type="ARBA" id="ARBA00009516"/>
    </source>
</evidence>
<dbReference type="SUPFAM" id="SSF53271">
    <property type="entry name" value="PRTase-like"/>
    <property type="match status" value="1"/>
</dbReference>
<dbReference type="Gene3D" id="3.40.50.2020">
    <property type="match status" value="1"/>
</dbReference>